<evidence type="ECO:0000256" key="2">
    <source>
        <dbReference type="ARBA" id="ARBA00022723"/>
    </source>
</evidence>
<keyword evidence="2" id="KW-0479">Metal-binding</keyword>
<dbReference type="KEGG" id="nta:107796987"/>
<evidence type="ECO:0000256" key="6">
    <source>
        <dbReference type="ARBA" id="ARBA00023125"/>
    </source>
</evidence>
<keyword evidence="8" id="KW-0804">Transcription</keyword>
<sequence length="290" mass="32656">MEQKGQEKEMGIPNSIGYNPSSSFSDTRRNEKAGSGNVILSPIQTLNQHNQHSLQGHSQLNSHQLEEERDPLVAATNRAQLRQLSTTSGNGTITTTTTTTTSSSSVVRRYRECLKNHAASMGGHILDGCGEFMPSEEEGALKCAACNCHRNFHRRETFSEAETQIARPHPPYSTCNPPIHSSSNYHYNYSTASPVMMTFGRNAESSSEDLNLFNSNVGGGQSSKSKKRFRTKFTAEQKERMHEFAEKVGWSIQKQDEQELQHFCNQVGVKRQVFRIWMHNSKQANKKRQM</sequence>
<keyword evidence="4" id="KW-0862">Zinc</keyword>
<comment type="subcellular location">
    <subcellularLocation>
        <location evidence="1 10">Nucleus</location>
    </subcellularLocation>
</comment>
<evidence type="ECO:0000313" key="12">
    <source>
        <dbReference type="RefSeq" id="XP_016475302.2"/>
    </source>
</evidence>
<dbReference type="GO" id="GO:0000976">
    <property type="term" value="F:transcription cis-regulatory region binding"/>
    <property type="evidence" value="ECO:0000318"/>
    <property type="project" value="GO_Central"/>
</dbReference>
<dbReference type="InterPro" id="IPR001356">
    <property type="entry name" value="HD"/>
</dbReference>
<reference evidence="12" key="2">
    <citation type="submission" date="2025-08" db="UniProtKB">
        <authorList>
            <consortium name="RefSeq"/>
        </authorList>
    </citation>
    <scope>IDENTIFICATION</scope>
    <source>
        <tissue evidence="12">Leaf</tissue>
    </source>
</reference>
<evidence type="ECO:0000256" key="5">
    <source>
        <dbReference type="ARBA" id="ARBA00023015"/>
    </source>
</evidence>
<evidence type="ECO:0000256" key="3">
    <source>
        <dbReference type="ARBA" id="ARBA00022771"/>
    </source>
</evidence>
<accession>A0A1S4AF53</accession>
<dbReference type="NCBIfam" id="TIGR01565">
    <property type="entry name" value="homeo_ZF_HD"/>
    <property type="match status" value="1"/>
</dbReference>
<dbReference type="RefSeq" id="XP_016475302.1">
    <property type="nucleotide sequence ID" value="XM_016619816.1"/>
</dbReference>
<evidence type="ECO:0000256" key="8">
    <source>
        <dbReference type="ARBA" id="ARBA00023163"/>
    </source>
</evidence>
<dbReference type="Pfam" id="PF04770">
    <property type="entry name" value="ZF-HD_dimer"/>
    <property type="match status" value="1"/>
</dbReference>
<protein>
    <submittedName>
        <fullName evidence="12">Zinc-finger homeodomain protein 2-like</fullName>
    </submittedName>
</protein>
<dbReference type="GO" id="GO:0005634">
    <property type="term" value="C:nucleus"/>
    <property type="evidence" value="ECO:0000318"/>
    <property type="project" value="GO_Central"/>
</dbReference>
<dbReference type="InterPro" id="IPR006455">
    <property type="entry name" value="Homeodomain_ZF_HD"/>
</dbReference>
<dbReference type="GeneID" id="107796987"/>
<gene>
    <name evidence="12" type="primary">LOC107796987</name>
</gene>
<dbReference type="PANTHER" id="PTHR31948">
    <property type="entry name" value="ZINC-FINGER HOMEODOMAIN PROTEIN 2"/>
    <property type="match status" value="1"/>
</dbReference>
<keyword evidence="7 10" id="KW-0371">Homeobox</keyword>
<dbReference type="PROSITE" id="PS51523">
    <property type="entry name" value="ZF_HD_DIMER"/>
    <property type="match status" value="1"/>
</dbReference>
<dbReference type="InterPro" id="IPR009057">
    <property type="entry name" value="Homeodomain-like_sf"/>
</dbReference>
<dbReference type="GO" id="GO:0003700">
    <property type="term" value="F:DNA-binding transcription factor activity"/>
    <property type="evidence" value="ECO:0000318"/>
    <property type="project" value="GO_Central"/>
</dbReference>
<dbReference type="GO" id="GO:0006355">
    <property type="term" value="P:regulation of DNA-templated transcription"/>
    <property type="evidence" value="ECO:0000318"/>
    <property type="project" value="GO_Central"/>
</dbReference>
<keyword evidence="3" id="KW-0863">Zinc-finger</keyword>
<dbReference type="OMA" id="RIWMHNS"/>
<keyword evidence="5" id="KW-0805">Transcription regulation</keyword>
<keyword evidence="11" id="KW-1185">Reference proteome</keyword>
<dbReference type="RefSeq" id="XP_016475302.2">
    <property type="nucleotide sequence ID" value="XM_016619816.2"/>
</dbReference>
<keyword evidence="9 10" id="KW-0539">Nucleus</keyword>
<dbReference type="Gene3D" id="1.10.10.60">
    <property type="entry name" value="Homeodomain-like"/>
    <property type="match status" value="1"/>
</dbReference>
<name>A0A1S4AF53_TOBAC</name>
<dbReference type="PROSITE" id="PS50071">
    <property type="entry name" value="HOMEOBOX_2"/>
    <property type="match status" value="1"/>
</dbReference>
<dbReference type="GO" id="GO:0008270">
    <property type="term" value="F:zinc ion binding"/>
    <property type="evidence" value="ECO:0007669"/>
    <property type="project" value="UniProtKB-KW"/>
</dbReference>
<reference evidence="11" key="1">
    <citation type="journal article" date="2014" name="Nat. Commun.">
        <title>The tobacco genome sequence and its comparison with those of tomato and potato.</title>
        <authorList>
            <person name="Sierro N."/>
            <person name="Battey J.N."/>
            <person name="Ouadi S."/>
            <person name="Bakaher N."/>
            <person name="Bovet L."/>
            <person name="Willig A."/>
            <person name="Goepfert S."/>
            <person name="Peitsch M.C."/>
            <person name="Ivanov N.V."/>
        </authorList>
    </citation>
    <scope>NUCLEOTIDE SEQUENCE [LARGE SCALE GENOMIC DNA]</scope>
</reference>
<evidence type="ECO:0000256" key="4">
    <source>
        <dbReference type="ARBA" id="ARBA00022833"/>
    </source>
</evidence>
<dbReference type="PANTHER" id="PTHR31948:SF60">
    <property type="entry name" value="ZINC-FINGER HOMEODOMAIN PROTEIN 5"/>
    <property type="match status" value="1"/>
</dbReference>
<dbReference type="InterPro" id="IPR006456">
    <property type="entry name" value="ZF_HD_homeobox_Cys/His_dimer"/>
</dbReference>
<evidence type="ECO:0000313" key="11">
    <source>
        <dbReference type="Proteomes" id="UP000790787"/>
    </source>
</evidence>
<evidence type="ECO:0000256" key="9">
    <source>
        <dbReference type="ARBA" id="ARBA00023242"/>
    </source>
</evidence>
<dbReference type="SMR" id="A0A1S4AF53"/>
<keyword evidence="6 10" id="KW-0238">DNA-binding</keyword>
<dbReference type="OrthoDB" id="1910053at2759"/>
<organism evidence="11 12">
    <name type="scientific">Nicotiana tabacum</name>
    <name type="common">Common tobacco</name>
    <dbReference type="NCBI Taxonomy" id="4097"/>
    <lineage>
        <taxon>Eukaryota</taxon>
        <taxon>Viridiplantae</taxon>
        <taxon>Streptophyta</taxon>
        <taxon>Embryophyta</taxon>
        <taxon>Tracheophyta</taxon>
        <taxon>Spermatophyta</taxon>
        <taxon>Magnoliopsida</taxon>
        <taxon>eudicotyledons</taxon>
        <taxon>Gunneridae</taxon>
        <taxon>Pentapetalae</taxon>
        <taxon>asterids</taxon>
        <taxon>lamiids</taxon>
        <taxon>Solanales</taxon>
        <taxon>Solanaceae</taxon>
        <taxon>Nicotianoideae</taxon>
        <taxon>Nicotianeae</taxon>
        <taxon>Nicotiana</taxon>
    </lineage>
</organism>
<dbReference type="STRING" id="4097.A0A1S4AF53"/>
<evidence type="ECO:0000256" key="7">
    <source>
        <dbReference type="ARBA" id="ARBA00023155"/>
    </source>
</evidence>
<proteinExistence type="predicted"/>
<evidence type="ECO:0000256" key="1">
    <source>
        <dbReference type="ARBA" id="ARBA00004123"/>
    </source>
</evidence>
<dbReference type="SUPFAM" id="SSF46689">
    <property type="entry name" value="Homeodomain-like"/>
    <property type="match status" value="1"/>
</dbReference>
<dbReference type="Proteomes" id="UP000790787">
    <property type="component" value="Chromosome 17"/>
</dbReference>
<evidence type="ECO:0000256" key="10">
    <source>
        <dbReference type="PROSITE-ProRule" id="PRU00108"/>
    </source>
</evidence>
<dbReference type="AlphaFoldDB" id="A0A1S4AF53"/>
<dbReference type="FunFam" id="1.10.10.60:FF:000257">
    <property type="entry name" value="Zinc-finger homeodomain protein 2"/>
    <property type="match status" value="1"/>
</dbReference>
<dbReference type="PaxDb" id="4097-A0A1S4AF53"/>
<dbReference type="NCBIfam" id="TIGR01566">
    <property type="entry name" value="ZF_HD_prot_N"/>
    <property type="match status" value="1"/>
</dbReference>